<feature type="compositionally biased region" description="Polar residues" evidence="2">
    <location>
        <begin position="145"/>
        <end position="160"/>
    </location>
</feature>
<dbReference type="Ensembl" id="ENSECRT00000023032.1">
    <property type="protein sequence ID" value="ENSECRP00000022551.1"/>
    <property type="gene ID" value="ENSECRG00000015259.1"/>
</dbReference>
<gene>
    <name evidence="3" type="primary">c13h18orf21</name>
</gene>
<dbReference type="InterPro" id="IPR029779">
    <property type="entry name" value="Rmp24-like"/>
</dbReference>
<evidence type="ECO:0000256" key="2">
    <source>
        <dbReference type="SAM" id="MobiDB-lite"/>
    </source>
</evidence>
<dbReference type="RefSeq" id="XP_028673967.1">
    <property type="nucleotide sequence ID" value="XM_028818134.2"/>
</dbReference>
<evidence type="ECO:0000313" key="4">
    <source>
        <dbReference type="Proteomes" id="UP000694620"/>
    </source>
</evidence>
<dbReference type="Pfam" id="PF15719">
    <property type="entry name" value="Rmp24-like"/>
    <property type="match status" value="1"/>
</dbReference>
<dbReference type="AlphaFoldDB" id="A0A8C4SUS3"/>
<reference evidence="3" key="3">
    <citation type="submission" date="2025-09" db="UniProtKB">
        <authorList>
            <consortium name="Ensembl"/>
        </authorList>
    </citation>
    <scope>IDENTIFICATION</scope>
</reference>
<organism evidence="3 4">
    <name type="scientific">Erpetoichthys calabaricus</name>
    <name type="common">Rope fish</name>
    <name type="synonym">Calamoichthys calabaricus</name>
    <dbReference type="NCBI Taxonomy" id="27687"/>
    <lineage>
        <taxon>Eukaryota</taxon>
        <taxon>Metazoa</taxon>
        <taxon>Chordata</taxon>
        <taxon>Craniata</taxon>
        <taxon>Vertebrata</taxon>
        <taxon>Euteleostomi</taxon>
        <taxon>Actinopterygii</taxon>
        <taxon>Polypteriformes</taxon>
        <taxon>Polypteridae</taxon>
        <taxon>Erpetoichthys</taxon>
    </lineage>
</organism>
<accession>A0A8C4SUS3</accession>
<dbReference type="PANTHER" id="PTHR31402:SF2">
    <property type="entry name" value="UPF0711 PROTEIN C18ORF21"/>
    <property type="match status" value="1"/>
</dbReference>
<dbReference type="GeneTree" id="ENSGT00390000013383"/>
<sequence length="222" mass="24828">MDTLDKNKRLQFLKKAALHVQDICQEEARFLMCMYQKSPGKDEEGKSICPHCFQFRLPGSFRMRLKPKNKLNPRVQSVLKREAAHKPLSLKHVKILQKYKNSTGQMLVTCYNCNKMSRHSGVTRDFLSTFSNPHTPSNVFKRRSGVSTPHSSGKGTSCNIVSKGKSPASTPRLAKSASSTPSPSTKSGSAKKFPFSHLKMLLNLEEKQKSKIGGLQDFLSSL</sequence>
<dbReference type="OrthoDB" id="10049098at2759"/>
<reference evidence="3" key="2">
    <citation type="submission" date="2025-08" db="UniProtKB">
        <authorList>
            <consortium name="Ensembl"/>
        </authorList>
    </citation>
    <scope>IDENTIFICATION</scope>
</reference>
<feature type="region of interest" description="Disordered" evidence="2">
    <location>
        <begin position="133"/>
        <end position="191"/>
    </location>
</feature>
<name>A0A8C4SUS3_ERPCA</name>
<dbReference type="CTD" id="83608"/>
<dbReference type="GeneID" id="114664155"/>
<evidence type="ECO:0000256" key="1">
    <source>
        <dbReference type="ARBA" id="ARBA00006160"/>
    </source>
</evidence>
<evidence type="ECO:0000313" key="3">
    <source>
        <dbReference type="Ensembl" id="ENSECRP00000022551.1"/>
    </source>
</evidence>
<feature type="compositionally biased region" description="Low complexity" evidence="2">
    <location>
        <begin position="174"/>
        <end position="191"/>
    </location>
</feature>
<protein>
    <submittedName>
        <fullName evidence="3">Si:dkey-184p18.2</fullName>
    </submittedName>
</protein>
<dbReference type="PANTHER" id="PTHR31402">
    <property type="entry name" value="UPF0711 PROTEIN C18ORF21"/>
    <property type="match status" value="1"/>
</dbReference>
<proteinExistence type="inferred from homology"/>
<keyword evidence="4" id="KW-1185">Reference proteome</keyword>
<comment type="similarity">
    <text evidence="1">Belongs to the UPF0711 family.</text>
</comment>
<dbReference type="Proteomes" id="UP000694620">
    <property type="component" value="Chromosome 13"/>
</dbReference>
<reference evidence="3" key="1">
    <citation type="submission" date="2021-06" db="EMBL/GenBank/DDBJ databases">
        <authorList>
            <consortium name="Wellcome Sanger Institute Data Sharing"/>
        </authorList>
    </citation>
    <scope>NUCLEOTIDE SEQUENCE [LARGE SCALE GENOMIC DNA]</scope>
</reference>